<dbReference type="RefSeq" id="WP_123121199.1">
    <property type="nucleotide sequence ID" value="NZ_RJJR01000011.1"/>
</dbReference>
<accession>A0A3M9NBM5</accession>
<keyword evidence="3" id="KW-1185">Reference proteome</keyword>
<dbReference type="InterPro" id="IPR014729">
    <property type="entry name" value="Rossmann-like_a/b/a_fold"/>
</dbReference>
<sequence>MNNWRICARCVMDESDKYIHFDERGFCNHCCGAELLLEERWHPNEIGAKKLETLLSRIREAGKNKNYDCVIGLSGGVDSSYLIHLATRVWNLRVLAVHVNAGWNSEIAESNIEKLVKALNVDLYTYVVDWEEVRKLQLAYLRSGVVNQDIPQDHVFFAQLYKRAAKEKIGYILTGHNLATESIMPKSWGYNAMDSKQLKYINKNFGGAKLKSYTTISLFEKIYFTIVLKQKVFKPLDYVVYDKQKAKDFLKSEFGWQDYGVKHGESVFTRFFQHYWLPERYGYDKRKAHLSSVIISGFISRPEALEELQEPLYDSKQLKLDKEYICNKLEIDESELDSFLNLPKVEHSEYPSIDSTFNFFMRMYNSVRKK</sequence>
<dbReference type="Pfam" id="PF02540">
    <property type="entry name" value="NAD_synthase"/>
    <property type="match status" value="1"/>
</dbReference>
<dbReference type="SUPFAM" id="SSF52402">
    <property type="entry name" value="Adenine nucleotide alpha hydrolases-like"/>
    <property type="match status" value="1"/>
</dbReference>
<organism evidence="2 3">
    <name type="scientific">Hanamia caeni</name>
    <dbReference type="NCBI Taxonomy" id="2294116"/>
    <lineage>
        <taxon>Bacteria</taxon>
        <taxon>Pseudomonadati</taxon>
        <taxon>Bacteroidota</taxon>
        <taxon>Chitinophagia</taxon>
        <taxon>Chitinophagales</taxon>
        <taxon>Chitinophagaceae</taxon>
        <taxon>Hanamia</taxon>
    </lineage>
</organism>
<reference evidence="2 3" key="1">
    <citation type="submission" date="2018-11" db="EMBL/GenBank/DDBJ databases">
        <title>Draft genome sequence of Ferruginibacter sp. BO-59.</title>
        <authorList>
            <person name="Im W.T."/>
        </authorList>
    </citation>
    <scope>NUCLEOTIDE SEQUENCE [LARGE SCALE GENOMIC DNA]</scope>
    <source>
        <strain evidence="2 3">BO-59</strain>
    </source>
</reference>
<protein>
    <submittedName>
        <fullName evidence="2">N-acetyl sugar amidotransferase</fullName>
    </submittedName>
</protein>
<dbReference type="OrthoDB" id="702at2"/>
<keyword evidence="2" id="KW-0808">Transferase</keyword>
<name>A0A3M9NBM5_9BACT</name>
<dbReference type="AlphaFoldDB" id="A0A3M9NBM5"/>
<evidence type="ECO:0000313" key="2">
    <source>
        <dbReference type="EMBL" id="RNI35212.1"/>
    </source>
</evidence>
<feature type="domain" description="NAD/GMP synthase" evidence="1">
    <location>
        <begin position="64"/>
        <end position="126"/>
    </location>
</feature>
<dbReference type="Proteomes" id="UP000267223">
    <property type="component" value="Unassembled WGS sequence"/>
</dbReference>
<evidence type="ECO:0000259" key="1">
    <source>
        <dbReference type="Pfam" id="PF02540"/>
    </source>
</evidence>
<gene>
    <name evidence="2" type="ORF">EFY79_13210</name>
</gene>
<dbReference type="Gene3D" id="3.40.50.620">
    <property type="entry name" value="HUPs"/>
    <property type="match status" value="1"/>
</dbReference>
<dbReference type="GO" id="GO:0016740">
    <property type="term" value="F:transferase activity"/>
    <property type="evidence" value="ECO:0007669"/>
    <property type="project" value="UniProtKB-KW"/>
</dbReference>
<dbReference type="EMBL" id="RJJR01000011">
    <property type="protein sequence ID" value="RNI35212.1"/>
    <property type="molecule type" value="Genomic_DNA"/>
</dbReference>
<comment type="caution">
    <text evidence="2">The sequence shown here is derived from an EMBL/GenBank/DDBJ whole genome shotgun (WGS) entry which is preliminary data.</text>
</comment>
<dbReference type="InterPro" id="IPR020022">
    <property type="entry name" value="N-acetyl_sugar_amidoTrfase"/>
</dbReference>
<dbReference type="CDD" id="cd01996">
    <property type="entry name" value="AANH_WbpG-like"/>
    <property type="match status" value="1"/>
</dbReference>
<dbReference type="GO" id="GO:0006163">
    <property type="term" value="P:purine nucleotide metabolic process"/>
    <property type="evidence" value="ECO:0007669"/>
    <property type="project" value="UniProtKB-ARBA"/>
</dbReference>
<dbReference type="NCBIfam" id="TIGR03573">
    <property type="entry name" value="WbuX"/>
    <property type="match status" value="1"/>
</dbReference>
<proteinExistence type="predicted"/>
<evidence type="ECO:0000313" key="3">
    <source>
        <dbReference type="Proteomes" id="UP000267223"/>
    </source>
</evidence>
<dbReference type="InterPro" id="IPR022310">
    <property type="entry name" value="NAD/GMP_synthase"/>
</dbReference>